<keyword evidence="4" id="KW-1185">Reference proteome</keyword>
<dbReference type="RefSeq" id="WP_381192720.1">
    <property type="nucleotide sequence ID" value="NZ_JBHSFE010000007.1"/>
</dbReference>
<dbReference type="EMBL" id="JBHSFE010000007">
    <property type="protein sequence ID" value="MFC4607695.1"/>
    <property type="molecule type" value="Genomic_DNA"/>
</dbReference>
<keyword evidence="2 3" id="KW-0378">Hydrolase</keyword>
<dbReference type="Proteomes" id="UP001595993">
    <property type="component" value="Unassembled WGS sequence"/>
</dbReference>
<dbReference type="InterPro" id="IPR033199">
    <property type="entry name" value="DDAH-like"/>
</dbReference>
<name>A0ABV9G050_9ACTN</name>
<dbReference type="Pfam" id="PF19420">
    <property type="entry name" value="DDAH_eukar"/>
    <property type="match status" value="1"/>
</dbReference>
<dbReference type="PANTHER" id="PTHR12737">
    <property type="entry name" value="DIMETHYLARGININE DIMETHYLAMINOHYDROLASE"/>
    <property type="match status" value="1"/>
</dbReference>
<dbReference type="SUPFAM" id="SSF55909">
    <property type="entry name" value="Pentein"/>
    <property type="match status" value="1"/>
</dbReference>
<evidence type="ECO:0000256" key="1">
    <source>
        <dbReference type="ARBA" id="ARBA00008532"/>
    </source>
</evidence>
<proteinExistence type="inferred from homology"/>
<accession>A0ABV9G050</accession>
<gene>
    <name evidence="3" type="primary">ddaH</name>
    <name evidence="3" type="ORF">ACFO9E_07690</name>
</gene>
<reference evidence="4" key="1">
    <citation type="journal article" date="2019" name="Int. J. Syst. Evol. Microbiol.">
        <title>The Global Catalogue of Microorganisms (GCM) 10K type strain sequencing project: providing services to taxonomists for standard genome sequencing and annotation.</title>
        <authorList>
            <consortium name="The Broad Institute Genomics Platform"/>
            <consortium name="The Broad Institute Genome Sequencing Center for Infectious Disease"/>
            <person name="Wu L."/>
            <person name="Ma J."/>
        </authorList>
    </citation>
    <scope>NUCLEOTIDE SEQUENCE [LARGE SCALE GENOMIC DNA]</scope>
    <source>
        <strain evidence="4">CGMCC 4.7139</strain>
    </source>
</reference>
<dbReference type="PANTHER" id="PTHR12737:SF9">
    <property type="entry name" value="DIMETHYLARGININASE"/>
    <property type="match status" value="1"/>
</dbReference>
<evidence type="ECO:0000313" key="3">
    <source>
        <dbReference type="EMBL" id="MFC4607695.1"/>
    </source>
</evidence>
<dbReference type="GO" id="GO:0016403">
    <property type="term" value="F:dimethylargininase activity"/>
    <property type="evidence" value="ECO:0007669"/>
    <property type="project" value="UniProtKB-EC"/>
</dbReference>
<dbReference type="NCBIfam" id="NF045659">
    <property type="entry name" value="DiMArgaseDdahMtb"/>
    <property type="match status" value="1"/>
</dbReference>
<evidence type="ECO:0000313" key="4">
    <source>
        <dbReference type="Proteomes" id="UP001595993"/>
    </source>
</evidence>
<sequence length="270" mass="29601">MPSIRTAKRRRYLVCPPEYYDVRYAINPWMTSGEPVDIGLARKQWDGLVALYRALGHTVDVVDPVVDLPDMVFAANSALVLDGKAFGAQFHAMERQPEAAHYRAWFESAGFETRIPSHTCEGEGDFTPVGGYILAGTGFRTLPAAHHEVQEFFGKPTVSLHLIDPHFYHLDTALFALDDSNIAYYPGAFSDGSQQVLRSLFPDAVVATREDALTFGLNSVSDGRNVVMAQDATGLMEAVAARGYVPVPVNLSEFRKAGGGAKCCTQEIRE</sequence>
<comment type="similarity">
    <text evidence="1">Belongs to the DDAH family.</text>
</comment>
<protein>
    <submittedName>
        <fullName evidence="3">Dimethylargininase</fullName>
        <ecNumber evidence="3">3.5.3.18</ecNumber>
    </submittedName>
</protein>
<dbReference type="Gene3D" id="3.75.10.10">
    <property type="entry name" value="L-arginine/glycine Amidinotransferase, Chain A"/>
    <property type="match status" value="1"/>
</dbReference>
<evidence type="ECO:0000256" key="2">
    <source>
        <dbReference type="ARBA" id="ARBA00022801"/>
    </source>
</evidence>
<organism evidence="3 4">
    <name type="scientific">Streptomyces maoxianensis</name>
    <dbReference type="NCBI Taxonomy" id="1459942"/>
    <lineage>
        <taxon>Bacteria</taxon>
        <taxon>Bacillati</taxon>
        <taxon>Actinomycetota</taxon>
        <taxon>Actinomycetes</taxon>
        <taxon>Kitasatosporales</taxon>
        <taxon>Streptomycetaceae</taxon>
        <taxon>Streptomyces</taxon>
    </lineage>
</organism>
<comment type="caution">
    <text evidence="3">The sequence shown here is derived from an EMBL/GenBank/DDBJ whole genome shotgun (WGS) entry which is preliminary data.</text>
</comment>
<dbReference type="EC" id="3.5.3.18" evidence="3"/>